<feature type="domain" description="SPW repeat-containing integral membrane" evidence="3">
    <location>
        <begin position="38"/>
        <end position="133"/>
    </location>
</feature>
<dbReference type="Proteomes" id="UP000295345">
    <property type="component" value="Unassembled WGS sequence"/>
</dbReference>
<proteinExistence type="predicted"/>
<accession>A0A4R4SIA7</accession>
<protein>
    <recommendedName>
        <fullName evidence="3">SPW repeat-containing integral membrane domain-containing protein</fullName>
    </recommendedName>
</protein>
<dbReference type="OrthoDB" id="3638638at2"/>
<feature type="transmembrane region" description="Helical" evidence="2">
    <location>
        <begin position="34"/>
        <end position="55"/>
    </location>
</feature>
<comment type="caution">
    <text evidence="4">The sequence shown here is derived from an EMBL/GenBank/DDBJ whole genome shotgun (WGS) entry which is preliminary data.</text>
</comment>
<feature type="transmembrane region" description="Helical" evidence="2">
    <location>
        <begin position="115"/>
        <end position="141"/>
    </location>
</feature>
<dbReference type="AlphaFoldDB" id="A0A4R4SIA7"/>
<feature type="transmembrane region" description="Helical" evidence="2">
    <location>
        <begin position="61"/>
        <end position="83"/>
    </location>
</feature>
<feature type="compositionally biased region" description="Basic and acidic residues" evidence="1">
    <location>
        <begin position="10"/>
        <end position="20"/>
    </location>
</feature>
<dbReference type="EMBL" id="SMKI01000577">
    <property type="protein sequence ID" value="TDC63211.1"/>
    <property type="molecule type" value="Genomic_DNA"/>
</dbReference>
<name>A0A4R4SIA7_9ACTN</name>
<keyword evidence="2" id="KW-0812">Transmembrane</keyword>
<gene>
    <name evidence="4" type="ORF">E1283_32775</name>
</gene>
<evidence type="ECO:0000256" key="2">
    <source>
        <dbReference type="SAM" id="Phobius"/>
    </source>
</evidence>
<keyword evidence="2" id="KW-1133">Transmembrane helix</keyword>
<keyword evidence="2" id="KW-0472">Membrane</keyword>
<keyword evidence="5" id="KW-1185">Reference proteome</keyword>
<feature type="transmembrane region" description="Helical" evidence="2">
    <location>
        <begin position="90"/>
        <end position="109"/>
    </location>
</feature>
<evidence type="ECO:0000313" key="5">
    <source>
        <dbReference type="Proteomes" id="UP000295345"/>
    </source>
</evidence>
<evidence type="ECO:0000256" key="1">
    <source>
        <dbReference type="SAM" id="MobiDB-lite"/>
    </source>
</evidence>
<evidence type="ECO:0000259" key="3">
    <source>
        <dbReference type="Pfam" id="PF03779"/>
    </source>
</evidence>
<sequence>MSDVSRRHRGDLTGHPDEREMRQRYNRVMGGRDVALVDAPLVLAGLYAAVSAYALHFTTTAPSLATNNLITGIAVAVLALGLSRAENMRGLSLAIAGIGIWLAISPWVVGRHPDAGMMISNIVVGSVILLLGLASAGIGLLKRGRGRREAAAARQA</sequence>
<organism evidence="4 5">
    <name type="scientific">Streptomyces hainanensis</name>
    <dbReference type="NCBI Taxonomy" id="402648"/>
    <lineage>
        <taxon>Bacteria</taxon>
        <taxon>Bacillati</taxon>
        <taxon>Actinomycetota</taxon>
        <taxon>Actinomycetes</taxon>
        <taxon>Kitasatosporales</taxon>
        <taxon>Streptomycetaceae</taxon>
        <taxon>Streptomyces</taxon>
    </lineage>
</organism>
<dbReference type="Pfam" id="PF03779">
    <property type="entry name" value="SPW"/>
    <property type="match status" value="1"/>
</dbReference>
<reference evidence="4 5" key="1">
    <citation type="submission" date="2019-03" db="EMBL/GenBank/DDBJ databases">
        <title>Draft genome sequences of novel Actinobacteria.</title>
        <authorList>
            <person name="Sahin N."/>
            <person name="Ay H."/>
            <person name="Saygin H."/>
        </authorList>
    </citation>
    <scope>NUCLEOTIDE SEQUENCE [LARGE SCALE GENOMIC DNA]</scope>
    <source>
        <strain evidence="4 5">DSM 41900</strain>
    </source>
</reference>
<evidence type="ECO:0000313" key="4">
    <source>
        <dbReference type="EMBL" id="TDC63211.1"/>
    </source>
</evidence>
<dbReference type="InterPro" id="IPR005530">
    <property type="entry name" value="SPW"/>
</dbReference>
<feature type="region of interest" description="Disordered" evidence="1">
    <location>
        <begin position="1"/>
        <end position="20"/>
    </location>
</feature>